<name>A0A550CJV0_9AGAR</name>
<dbReference type="InterPro" id="IPR032675">
    <property type="entry name" value="LRR_dom_sf"/>
</dbReference>
<feature type="region of interest" description="Disordered" evidence="1">
    <location>
        <begin position="289"/>
        <end position="318"/>
    </location>
</feature>
<comment type="caution">
    <text evidence="2">The sequence shown here is derived from an EMBL/GenBank/DDBJ whole genome shotgun (WGS) entry which is preliminary data.</text>
</comment>
<evidence type="ECO:0008006" key="4">
    <source>
        <dbReference type="Google" id="ProtNLM"/>
    </source>
</evidence>
<dbReference type="AlphaFoldDB" id="A0A550CJV0"/>
<keyword evidence="3" id="KW-1185">Reference proteome</keyword>
<dbReference type="SUPFAM" id="SSF52047">
    <property type="entry name" value="RNI-like"/>
    <property type="match status" value="1"/>
</dbReference>
<feature type="region of interest" description="Disordered" evidence="1">
    <location>
        <begin position="152"/>
        <end position="181"/>
    </location>
</feature>
<dbReference type="Proteomes" id="UP000320762">
    <property type="component" value="Unassembled WGS sequence"/>
</dbReference>
<dbReference type="Gene3D" id="3.80.10.10">
    <property type="entry name" value="Ribonuclease Inhibitor"/>
    <property type="match status" value="1"/>
</dbReference>
<organism evidence="2 3">
    <name type="scientific">Schizophyllum amplum</name>
    <dbReference type="NCBI Taxonomy" id="97359"/>
    <lineage>
        <taxon>Eukaryota</taxon>
        <taxon>Fungi</taxon>
        <taxon>Dikarya</taxon>
        <taxon>Basidiomycota</taxon>
        <taxon>Agaricomycotina</taxon>
        <taxon>Agaricomycetes</taxon>
        <taxon>Agaricomycetidae</taxon>
        <taxon>Agaricales</taxon>
        <taxon>Schizophyllaceae</taxon>
        <taxon>Schizophyllum</taxon>
    </lineage>
</organism>
<evidence type="ECO:0000256" key="1">
    <source>
        <dbReference type="SAM" id="MobiDB-lite"/>
    </source>
</evidence>
<evidence type="ECO:0000313" key="2">
    <source>
        <dbReference type="EMBL" id="TRM65047.1"/>
    </source>
</evidence>
<evidence type="ECO:0000313" key="3">
    <source>
        <dbReference type="Proteomes" id="UP000320762"/>
    </source>
</evidence>
<gene>
    <name evidence="2" type="ORF">BD626DRAFT_490726</name>
</gene>
<dbReference type="STRING" id="97359.A0A550CJV0"/>
<reference evidence="2 3" key="1">
    <citation type="journal article" date="2019" name="New Phytol.">
        <title>Comparative genomics reveals unique wood-decay strategies and fruiting body development in the Schizophyllaceae.</title>
        <authorList>
            <person name="Almasi E."/>
            <person name="Sahu N."/>
            <person name="Krizsan K."/>
            <person name="Balint B."/>
            <person name="Kovacs G.M."/>
            <person name="Kiss B."/>
            <person name="Cseklye J."/>
            <person name="Drula E."/>
            <person name="Henrissat B."/>
            <person name="Nagy I."/>
            <person name="Chovatia M."/>
            <person name="Adam C."/>
            <person name="LaButti K."/>
            <person name="Lipzen A."/>
            <person name="Riley R."/>
            <person name="Grigoriev I.V."/>
            <person name="Nagy L.G."/>
        </authorList>
    </citation>
    <scope>NUCLEOTIDE SEQUENCE [LARGE SCALE GENOMIC DNA]</scope>
    <source>
        <strain evidence="2 3">NL-1724</strain>
    </source>
</reference>
<dbReference type="EMBL" id="VDMD01000006">
    <property type="protein sequence ID" value="TRM65047.1"/>
    <property type="molecule type" value="Genomic_DNA"/>
</dbReference>
<sequence>MSIEGKEYPVELLFAVSAYVYAACLPPWECSLDPLMGMSDRAPKALPSCHPPGHWSEPDSRRTLASLCLVNRAWYAAARPWLYHKLEVRMPRSWLSLVEQIAWDYDEETVDMVMDHTLQAAARVALASAHPGVPLDEGARLKLQQSILQTLDGPDESIPPELLSPAISREPSPRRIRPKSKSPARWQLIQSISDAIRDVFERREPNVYVPTPDDPRPGRFVYHFDFNHFRTIGLRRSVSEGVNSRFVTGDRVEAILKEMPNLMTFGATEYMDGALTGRVLNELFLRGSASQGRGRPMRGRALAVADPNDQDEDDRERRRGCRELEAMDFTGCVSAVFINALTEFVERNMASEEHEDEDERRSRHRASDDPLMLLGLRRLNMRATKPLSSRTLRLLITACPSLTHLDLSATRVDAEVLYELGRSTTVRLRSLALARCVRLTGESITSFLVDSPVTSELTELNLYCDATFVSQFSEDDVRRLITLAPCIKRGQLVYLDISSAPMTIEHLAAFPKQLKLRSLGFSHFPDLPLPAVADFLANKAPNVEVLTLAGTSPELDWALQPNAPRGSVRTASMALHTHIIRPLCTPPFVSCLAAPTDALPPAPPTRLRVIELSTAMLAGLGAGAGAWRIIRSKGGRGWYVDTASGWCDGVLVRDLQEDHPLREELQRLADAHGNVNSGVGWHARKMEVLQGYGMLGRENGMYGAVSFAFQG</sequence>
<dbReference type="OrthoDB" id="9994419at2759"/>
<protein>
    <recommendedName>
        <fullName evidence="4">F-box domain-containing protein</fullName>
    </recommendedName>
</protein>
<proteinExistence type="predicted"/>
<accession>A0A550CJV0</accession>